<dbReference type="InterPro" id="IPR016181">
    <property type="entry name" value="Acyl_CoA_acyltransferase"/>
</dbReference>
<organism evidence="2 3">
    <name type="scientific">Streptomyces parvus</name>
    <dbReference type="NCBI Taxonomy" id="66428"/>
    <lineage>
        <taxon>Bacteria</taxon>
        <taxon>Bacillati</taxon>
        <taxon>Actinomycetota</taxon>
        <taxon>Actinomycetes</taxon>
        <taxon>Kitasatosporales</taxon>
        <taxon>Streptomycetaceae</taxon>
        <taxon>Streptomyces</taxon>
    </lineage>
</organism>
<protein>
    <submittedName>
        <fullName evidence="2">GNAT family N-acetyltransferase</fullName>
    </submittedName>
</protein>
<dbReference type="SUPFAM" id="SSF55729">
    <property type="entry name" value="Acyl-CoA N-acyltransferases (Nat)"/>
    <property type="match status" value="1"/>
</dbReference>
<accession>A0A5D4JQQ4</accession>
<evidence type="ECO:0000313" key="2">
    <source>
        <dbReference type="EMBL" id="TYR66550.1"/>
    </source>
</evidence>
<dbReference type="Proteomes" id="UP000323242">
    <property type="component" value="Unassembled WGS sequence"/>
</dbReference>
<dbReference type="PROSITE" id="PS51186">
    <property type="entry name" value="GNAT"/>
    <property type="match status" value="1"/>
</dbReference>
<gene>
    <name evidence="2" type="ORF">FY004_00305</name>
</gene>
<evidence type="ECO:0000313" key="3">
    <source>
        <dbReference type="Proteomes" id="UP000323242"/>
    </source>
</evidence>
<dbReference type="RefSeq" id="WP_148901107.1">
    <property type="nucleotide sequence ID" value="NZ_VSZQ01000001.1"/>
</dbReference>
<keyword evidence="2" id="KW-0808">Transferase</keyword>
<dbReference type="CDD" id="cd04301">
    <property type="entry name" value="NAT_SF"/>
    <property type="match status" value="1"/>
</dbReference>
<proteinExistence type="predicted"/>
<dbReference type="EMBL" id="VSZQ01000001">
    <property type="protein sequence ID" value="TYR66550.1"/>
    <property type="molecule type" value="Genomic_DNA"/>
</dbReference>
<dbReference type="Pfam" id="PF00583">
    <property type="entry name" value="Acetyltransf_1"/>
    <property type="match status" value="1"/>
</dbReference>
<dbReference type="Gene3D" id="3.40.630.30">
    <property type="match status" value="1"/>
</dbReference>
<sequence>MDPDDLPFVVAEHLRHFPDSFFARLGPKFLTAYNRTYLTGPDARAYIAEIGGRPAGFLIGATDPEAHRRHVLRHNGRGLLFRALGRLLLRPRLALYFLRTRLLRYGRKLIRNRVARQAPAIGHSGVTAVLDYIVVAEHARRRGIGAWLIAQFAEDATDAGRTRVTLVTAVEGGAGPYYDRLGWGCQGEIRTHEGRQLLAYDLPLSEGTTPDRH</sequence>
<comment type="caution">
    <text evidence="2">The sequence shown here is derived from an EMBL/GenBank/DDBJ whole genome shotgun (WGS) entry which is preliminary data.</text>
</comment>
<keyword evidence="3" id="KW-1185">Reference proteome</keyword>
<dbReference type="InterPro" id="IPR000182">
    <property type="entry name" value="GNAT_dom"/>
</dbReference>
<name>A0A5D4JQQ4_9ACTN</name>
<feature type="domain" description="N-acetyltransferase" evidence="1">
    <location>
        <begin position="1"/>
        <end position="203"/>
    </location>
</feature>
<evidence type="ECO:0000259" key="1">
    <source>
        <dbReference type="PROSITE" id="PS51186"/>
    </source>
</evidence>
<dbReference type="GO" id="GO:0016747">
    <property type="term" value="F:acyltransferase activity, transferring groups other than amino-acyl groups"/>
    <property type="evidence" value="ECO:0007669"/>
    <property type="project" value="InterPro"/>
</dbReference>
<dbReference type="AlphaFoldDB" id="A0A5D4JQQ4"/>
<reference evidence="2 3" key="1">
    <citation type="submission" date="2019-08" db="EMBL/GenBank/DDBJ databases">
        <title>Draft genome for granaticin producer strain Streptomyces parvus C05.</title>
        <authorList>
            <person name="Gonzalez-Pimentel J.L."/>
        </authorList>
    </citation>
    <scope>NUCLEOTIDE SEQUENCE [LARGE SCALE GENOMIC DNA]</scope>
    <source>
        <strain evidence="2 3">C05</strain>
    </source>
</reference>